<evidence type="ECO:0000256" key="3">
    <source>
        <dbReference type="ARBA" id="ARBA00023027"/>
    </source>
</evidence>
<reference evidence="6 7" key="1">
    <citation type="journal article" date="2015" name="G3 (Bethesda)">
        <title>Insights into Ongoing Evolution of the Hexachlorocyclohexane Catabolic Pathway from Comparative Genomics of Ten Sphingomonadaceae Strains.</title>
        <authorList>
            <person name="Pearce S.L."/>
            <person name="Oakeshott J.G."/>
            <person name="Pandey G."/>
        </authorList>
    </citation>
    <scope>NUCLEOTIDE SEQUENCE [LARGE SCALE GENOMIC DNA]</scope>
    <source>
        <strain evidence="6 7">LL02</strain>
    </source>
</reference>
<keyword evidence="4" id="KW-0443">Lipid metabolism</keyword>
<dbReference type="GO" id="GO:0008202">
    <property type="term" value="P:steroid metabolic process"/>
    <property type="evidence" value="ECO:0007669"/>
    <property type="project" value="UniProtKB-KW"/>
</dbReference>
<dbReference type="PANTHER" id="PTHR43180">
    <property type="entry name" value="3-OXOACYL-(ACYL-CARRIER-PROTEIN) REDUCTASE (AFU_ORTHOLOGUE AFUA_6G11210)"/>
    <property type="match status" value="1"/>
</dbReference>
<proteinExistence type="inferred from homology"/>
<evidence type="ECO:0000256" key="1">
    <source>
        <dbReference type="ARBA" id="ARBA00006484"/>
    </source>
</evidence>
<keyword evidence="2" id="KW-0560">Oxidoreductase</keyword>
<keyword evidence="5" id="KW-0753">Steroid metabolism</keyword>
<keyword evidence="7" id="KW-1185">Reference proteome</keyword>
<dbReference type="PANTHER" id="PTHR43180:SF28">
    <property type="entry name" value="NAD(P)-BINDING ROSSMANN-FOLD SUPERFAMILY PROTEIN"/>
    <property type="match status" value="1"/>
</dbReference>
<dbReference type="SUPFAM" id="SSF51735">
    <property type="entry name" value="NAD(P)-binding Rossmann-fold domains"/>
    <property type="match status" value="1"/>
</dbReference>
<protein>
    <submittedName>
        <fullName evidence="6">Short-chain dehydrogenase</fullName>
    </submittedName>
</protein>
<dbReference type="FunFam" id="3.40.50.720:FF:000084">
    <property type="entry name" value="Short-chain dehydrogenase reductase"/>
    <property type="match status" value="1"/>
</dbReference>
<gene>
    <name evidence="6" type="ORF">V474_06975</name>
</gene>
<accession>A0A0J8A565</accession>
<dbReference type="PRINTS" id="PR00080">
    <property type="entry name" value="SDRFAMILY"/>
</dbReference>
<dbReference type="RefSeq" id="WP_236711424.1">
    <property type="nucleotide sequence ID" value="NZ_KQ130462.1"/>
</dbReference>
<dbReference type="EMBL" id="JACU01000018">
    <property type="protein sequence ID" value="KMS50550.1"/>
    <property type="molecule type" value="Genomic_DNA"/>
</dbReference>
<keyword evidence="3" id="KW-0520">NAD</keyword>
<dbReference type="InterPro" id="IPR002347">
    <property type="entry name" value="SDR_fam"/>
</dbReference>
<dbReference type="PRINTS" id="PR00081">
    <property type="entry name" value="GDHRDH"/>
</dbReference>
<organism evidence="6 7">
    <name type="scientific">Novosphingobium barchaimii LL02</name>
    <dbReference type="NCBI Taxonomy" id="1114963"/>
    <lineage>
        <taxon>Bacteria</taxon>
        <taxon>Pseudomonadati</taxon>
        <taxon>Pseudomonadota</taxon>
        <taxon>Alphaproteobacteria</taxon>
        <taxon>Sphingomonadales</taxon>
        <taxon>Sphingomonadaceae</taxon>
        <taxon>Novosphingobium</taxon>
    </lineage>
</organism>
<sequence>MTMRLGGKVTVITGASSGLGEATARRFAREGALLVLGDIREDAGLALADSLGAQFMLCDVTREADVAALVARASEVHGRLDCMINNAGQLGAVGRVEEIEDRAWHDTLAVLLDSVFYGMKHAAKAMRPCGQGVILSTSSAAGLAPLGPHAYTAAKHAVIGLTRSVAAELAGDGIRVNAVAPGNVPTRMTELAYGDAEAMRKAAQARNPLGRVVEADEIAGAFAYLASDDAINVTGQVIAPDAGLVECRLDSAYYARPATYFDADGDRAGR</sequence>
<dbReference type="PATRIC" id="fig|1114963.3.peg.5048"/>
<dbReference type="AlphaFoldDB" id="A0A0J8A565"/>
<dbReference type="GO" id="GO:0016491">
    <property type="term" value="F:oxidoreductase activity"/>
    <property type="evidence" value="ECO:0007669"/>
    <property type="project" value="UniProtKB-KW"/>
</dbReference>
<dbReference type="InterPro" id="IPR036291">
    <property type="entry name" value="NAD(P)-bd_dom_sf"/>
</dbReference>
<name>A0A0J8A565_9SPHN</name>
<comment type="caution">
    <text evidence="6">The sequence shown here is derived from an EMBL/GenBank/DDBJ whole genome shotgun (WGS) entry which is preliminary data.</text>
</comment>
<dbReference type="Proteomes" id="UP000052268">
    <property type="component" value="Unassembled WGS sequence"/>
</dbReference>
<evidence type="ECO:0000256" key="5">
    <source>
        <dbReference type="ARBA" id="ARBA00023221"/>
    </source>
</evidence>
<evidence type="ECO:0000313" key="7">
    <source>
        <dbReference type="Proteomes" id="UP000052268"/>
    </source>
</evidence>
<dbReference type="Gene3D" id="3.40.50.720">
    <property type="entry name" value="NAD(P)-binding Rossmann-like Domain"/>
    <property type="match status" value="1"/>
</dbReference>
<evidence type="ECO:0000256" key="2">
    <source>
        <dbReference type="ARBA" id="ARBA00023002"/>
    </source>
</evidence>
<comment type="similarity">
    <text evidence="1">Belongs to the short-chain dehydrogenases/reductases (SDR) family.</text>
</comment>
<dbReference type="Pfam" id="PF13561">
    <property type="entry name" value="adh_short_C2"/>
    <property type="match status" value="1"/>
</dbReference>
<evidence type="ECO:0000256" key="4">
    <source>
        <dbReference type="ARBA" id="ARBA00023098"/>
    </source>
</evidence>
<evidence type="ECO:0000313" key="6">
    <source>
        <dbReference type="EMBL" id="KMS50550.1"/>
    </source>
</evidence>